<comment type="caution">
    <text evidence="2">The sequence shown here is derived from an EMBL/GenBank/DDBJ whole genome shotgun (WGS) entry which is preliminary data.</text>
</comment>
<dbReference type="GO" id="GO:0005829">
    <property type="term" value="C:cytosol"/>
    <property type="evidence" value="ECO:0007669"/>
    <property type="project" value="TreeGrafter"/>
</dbReference>
<dbReference type="PANTHER" id="PTHR46969:SF1">
    <property type="entry name" value="BIFUNCTIONAL PROTEIN HLDE"/>
    <property type="match status" value="1"/>
</dbReference>
<evidence type="ECO:0000313" key="3">
    <source>
        <dbReference type="Proteomes" id="UP000178721"/>
    </source>
</evidence>
<protein>
    <recommendedName>
        <fullName evidence="1">Carbohydrate kinase PfkB domain-containing protein</fullName>
    </recommendedName>
</protein>
<dbReference type="EMBL" id="MHMA01000029">
    <property type="protein sequence ID" value="OGZ20016.1"/>
    <property type="molecule type" value="Genomic_DNA"/>
</dbReference>
<accession>A0A1G2E2E3</accession>
<evidence type="ECO:0000313" key="2">
    <source>
        <dbReference type="EMBL" id="OGZ20016.1"/>
    </source>
</evidence>
<dbReference type="GO" id="GO:0033786">
    <property type="term" value="F:heptose-1-phosphate adenylyltransferase activity"/>
    <property type="evidence" value="ECO:0007669"/>
    <property type="project" value="TreeGrafter"/>
</dbReference>
<dbReference type="Proteomes" id="UP000178721">
    <property type="component" value="Unassembled WGS sequence"/>
</dbReference>
<dbReference type="AlphaFoldDB" id="A0A1G2E2E3"/>
<evidence type="ECO:0000259" key="1">
    <source>
        <dbReference type="Pfam" id="PF00294"/>
    </source>
</evidence>
<dbReference type="PANTHER" id="PTHR46969">
    <property type="entry name" value="BIFUNCTIONAL PROTEIN HLDE"/>
    <property type="match status" value="1"/>
</dbReference>
<dbReference type="InterPro" id="IPR011611">
    <property type="entry name" value="PfkB_dom"/>
</dbReference>
<dbReference type="InterPro" id="IPR029056">
    <property type="entry name" value="Ribokinase-like"/>
</dbReference>
<sequence>MNKLAIIKSFQDKKVLLVGDTILDAYIYGRKVGKDLDCPSVPQVKEIDVFRTFGGASLVAANMLELGAHVFFVSVVGADKNAEHYNAFSHPKLRKFLVIDERRKTTTKSRIFVNGKKMLWLNQVTDGEIESEIEKKVFSAVKLLAKKVDIMVVADNQHGLLTENLIKQLIRLSHKTGKPLYVDSQIGYKPGKHLLYRGADCLFLNRREAQFVDRNIDIKKIKDKLGVSNVIIKLGAKGAAALFNGELVESVPYRVRVVDPCGAGDAFLSAFSLGDRQSPKESLNIANIWAALSVTIQGTEPPKKQDLINVINDK</sequence>
<organism evidence="2 3">
    <name type="scientific">Candidatus Nealsonbacteria bacterium RIFCSPHIGHO2_01_FULL_43_31</name>
    <dbReference type="NCBI Taxonomy" id="1801665"/>
    <lineage>
        <taxon>Bacteria</taxon>
        <taxon>Candidatus Nealsoniibacteriota</taxon>
    </lineage>
</organism>
<dbReference type="GO" id="GO:0033785">
    <property type="term" value="F:heptose 7-phosphate kinase activity"/>
    <property type="evidence" value="ECO:0007669"/>
    <property type="project" value="TreeGrafter"/>
</dbReference>
<dbReference type="SUPFAM" id="SSF53613">
    <property type="entry name" value="Ribokinase-like"/>
    <property type="match status" value="1"/>
</dbReference>
<dbReference type="Pfam" id="PF00294">
    <property type="entry name" value="PfkB"/>
    <property type="match status" value="1"/>
</dbReference>
<dbReference type="Gene3D" id="3.40.1190.20">
    <property type="match status" value="1"/>
</dbReference>
<name>A0A1G2E2E3_9BACT</name>
<reference evidence="2 3" key="1">
    <citation type="journal article" date="2016" name="Nat. Commun.">
        <title>Thousands of microbial genomes shed light on interconnected biogeochemical processes in an aquifer system.</title>
        <authorList>
            <person name="Anantharaman K."/>
            <person name="Brown C.T."/>
            <person name="Hug L.A."/>
            <person name="Sharon I."/>
            <person name="Castelle C.J."/>
            <person name="Probst A.J."/>
            <person name="Thomas B.C."/>
            <person name="Singh A."/>
            <person name="Wilkins M.J."/>
            <person name="Karaoz U."/>
            <person name="Brodie E.L."/>
            <person name="Williams K.H."/>
            <person name="Hubbard S.S."/>
            <person name="Banfield J.F."/>
        </authorList>
    </citation>
    <scope>NUCLEOTIDE SEQUENCE [LARGE SCALE GENOMIC DNA]</scope>
</reference>
<proteinExistence type="predicted"/>
<gene>
    <name evidence="2" type="ORF">A2654_02260</name>
</gene>
<feature type="domain" description="Carbohydrate kinase PfkB" evidence="1">
    <location>
        <begin position="13"/>
        <end position="302"/>
    </location>
</feature>